<dbReference type="Proteomes" id="UP000186601">
    <property type="component" value="Unassembled WGS sequence"/>
</dbReference>
<reference evidence="2 3" key="1">
    <citation type="submission" date="2018-02" db="EMBL/GenBank/DDBJ databases">
        <title>Genome sequence of the basidiomycete white-rot fungus Phlebia centrifuga.</title>
        <authorList>
            <person name="Granchi Z."/>
            <person name="Peng M."/>
            <person name="de Vries R.P."/>
            <person name="Hilden K."/>
            <person name="Makela M.R."/>
            <person name="Grigoriev I."/>
            <person name="Riley R."/>
        </authorList>
    </citation>
    <scope>NUCLEOTIDE SEQUENCE [LARGE SCALE GENOMIC DNA]</scope>
    <source>
        <strain evidence="2 3">FBCC195</strain>
    </source>
</reference>
<comment type="caution">
    <text evidence="2">The sequence shown here is derived from an EMBL/GenBank/DDBJ whole genome shotgun (WGS) entry which is preliminary data.</text>
</comment>
<name>A0A2R6NGP3_9APHY</name>
<evidence type="ECO:0000313" key="2">
    <source>
        <dbReference type="EMBL" id="PSR71489.1"/>
    </source>
</evidence>
<protein>
    <submittedName>
        <fullName evidence="2">Uncharacterized protein</fullName>
    </submittedName>
</protein>
<evidence type="ECO:0000313" key="3">
    <source>
        <dbReference type="Proteomes" id="UP000186601"/>
    </source>
</evidence>
<keyword evidence="3" id="KW-1185">Reference proteome</keyword>
<accession>A0A2R6NGP3</accession>
<sequence>MPSSPSTSNASPASSRFNNHHFKLTPLEAAGLEVLQADFTVLQENRTANELFAEQTETKEDLLVGLDVSPELAATLPNWPKFSHLLRALCESGTDQQKPPSRKQCPACKSLVVGVICKRLGKASLHMHHPGPCPVQLAAIHEVRKRDMELLVKKMKSCAERAVTDNQSEAGDSPGKSKSKRKGKGKGRASTQATPVKLETPATPSLFDGPLTPLSQLSATPMKLQSPVKEETPVKLMNKRGAQRTPKTPKSVGVPQVVDDMFTSNTVGSNSAGGLFPVLGKRKWEQAGEGEASPSTSSSSSLPSVGEIIRASKVRFCDDMLHYVFDRQTQRTASSPTSPTPVRHKVQHAEGSIVRQPMPKEVLIAPGDEVLTVAAKKQTVANEPIEVEDDDLLRDDNTIARFWCNKRVFIDKTPISVNSDSDSDSELGQAGKTTEAPVAAKREEVEASFSSDDGATVISSHPEAFVDLRVVVWIEVGIYD</sequence>
<dbReference type="EMBL" id="MLYV02001281">
    <property type="protein sequence ID" value="PSR71489.1"/>
    <property type="molecule type" value="Genomic_DNA"/>
</dbReference>
<gene>
    <name evidence="2" type="ORF">PHLCEN_2v12629</name>
</gene>
<feature type="region of interest" description="Disordered" evidence="1">
    <location>
        <begin position="161"/>
        <end position="213"/>
    </location>
</feature>
<proteinExistence type="predicted"/>
<evidence type="ECO:0000256" key="1">
    <source>
        <dbReference type="SAM" id="MobiDB-lite"/>
    </source>
</evidence>
<dbReference type="AlphaFoldDB" id="A0A2R6NGP3"/>
<feature type="region of interest" description="Disordered" evidence="1">
    <location>
        <begin position="418"/>
        <end position="441"/>
    </location>
</feature>
<feature type="compositionally biased region" description="Basic residues" evidence="1">
    <location>
        <begin position="177"/>
        <end position="187"/>
    </location>
</feature>
<organism evidence="2 3">
    <name type="scientific">Hermanssonia centrifuga</name>
    <dbReference type="NCBI Taxonomy" id="98765"/>
    <lineage>
        <taxon>Eukaryota</taxon>
        <taxon>Fungi</taxon>
        <taxon>Dikarya</taxon>
        <taxon>Basidiomycota</taxon>
        <taxon>Agaricomycotina</taxon>
        <taxon>Agaricomycetes</taxon>
        <taxon>Polyporales</taxon>
        <taxon>Meruliaceae</taxon>
        <taxon>Hermanssonia</taxon>
    </lineage>
</organism>